<dbReference type="GO" id="GO:0009306">
    <property type="term" value="P:protein secretion"/>
    <property type="evidence" value="ECO:0007669"/>
    <property type="project" value="InterPro"/>
</dbReference>
<evidence type="ECO:0000259" key="5">
    <source>
        <dbReference type="Pfam" id="PF04357"/>
    </source>
</evidence>
<dbReference type="Proteomes" id="UP000885680">
    <property type="component" value="Unassembled WGS sequence"/>
</dbReference>
<protein>
    <submittedName>
        <fullName evidence="6">Translocation/assembly module TamB</fullName>
    </submittedName>
</protein>
<feature type="domain" description="Translocation and assembly module TamB C-terminal" evidence="5">
    <location>
        <begin position="2"/>
        <end position="285"/>
    </location>
</feature>
<sequence length="285" mass="29837">TPLLAGTVNADEIDVLIPDQLPGSLARIDVTHRNAKPAVYEQQRKIDPNQGAGAQRSGINFNLTFNAPSRVFVRGRGLDVELGGSIVITGSAAAPRIVGGFELQRGRFVILGKRLDFDRGRLTFTGSLVPVLDLVARSEAGDTTVFIAVTGPANDPSFTFSSTPLLPQDEVLARLIFNQGTSDLSPLQIAQLAELAASLAGIGGSSGLLDNLRSQIGVDDLDIKTTKDGQTAVGVGKYLNENTYLGVDSTGRVAIDLDLGSGLKARGAVTAEGGGEVGIFYEGEF</sequence>
<feature type="non-terminal residue" evidence="6">
    <location>
        <position position="1"/>
    </location>
</feature>
<dbReference type="PANTHER" id="PTHR36985:SF1">
    <property type="entry name" value="TRANSLOCATION AND ASSEMBLY MODULE SUBUNIT TAMB"/>
    <property type="match status" value="1"/>
</dbReference>
<comment type="subcellular location">
    <subcellularLocation>
        <location evidence="1">Membrane</location>
        <topology evidence="1">Single-pass membrane protein</topology>
    </subcellularLocation>
</comment>
<evidence type="ECO:0000256" key="4">
    <source>
        <dbReference type="ARBA" id="ARBA00023136"/>
    </source>
</evidence>
<organism evidence="6 7">
    <name type="scientific">Aurantimonas coralicida</name>
    <dbReference type="NCBI Taxonomy" id="182270"/>
    <lineage>
        <taxon>Bacteria</taxon>
        <taxon>Pseudomonadati</taxon>
        <taxon>Pseudomonadota</taxon>
        <taxon>Alphaproteobacteria</taxon>
        <taxon>Hyphomicrobiales</taxon>
        <taxon>Aurantimonadaceae</taxon>
        <taxon>Aurantimonas</taxon>
    </lineage>
</organism>
<dbReference type="Pfam" id="PF04357">
    <property type="entry name" value="TamB"/>
    <property type="match status" value="1"/>
</dbReference>
<dbReference type="InterPro" id="IPR007452">
    <property type="entry name" value="TamB_C"/>
</dbReference>
<dbReference type="GO" id="GO:0005886">
    <property type="term" value="C:plasma membrane"/>
    <property type="evidence" value="ECO:0007669"/>
    <property type="project" value="InterPro"/>
</dbReference>
<gene>
    <name evidence="6" type="ORF">ENH89_07755</name>
</gene>
<name>A0A9C9NET4_9HYPH</name>
<keyword evidence="2" id="KW-0812">Transmembrane</keyword>
<comment type="caution">
    <text evidence="6">The sequence shown here is derived from an EMBL/GenBank/DDBJ whole genome shotgun (WGS) entry which is preliminary data.</text>
</comment>
<dbReference type="PANTHER" id="PTHR36985">
    <property type="entry name" value="TRANSLOCATION AND ASSEMBLY MODULE SUBUNIT TAMB"/>
    <property type="match status" value="1"/>
</dbReference>
<evidence type="ECO:0000313" key="6">
    <source>
        <dbReference type="EMBL" id="HEU00236.1"/>
    </source>
</evidence>
<accession>A0A9C9NET4</accession>
<proteinExistence type="predicted"/>
<dbReference type="EMBL" id="DRGN01000109">
    <property type="protein sequence ID" value="HEU00236.1"/>
    <property type="molecule type" value="Genomic_DNA"/>
</dbReference>
<evidence type="ECO:0000256" key="1">
    <source>
        <dbReference type="ARBA" id="ARBA00004167"/>
    </source>
</evidence>
<reference evidence="6" key="1">
    <citation type="journal article" date="2020" name="mSystems">
        <title>Genome- and Community-Level Interaction Insights into Carbon Utilization and Element Cycling Functions of Hydrothermarchaeota in Hydrothermal Sediment.</title>
        <authorList>
            <person name="Zhou Z."/>
            <person name="Liu Y."/>
            <person name="Xu W."/>
            <person name="Pan J."/>
            <person name="Luo Z.H."/>
            <person name="Li M."/>
        </authorList>
    </citation>
    <scope>NUCLEOTIDE SEQUENCE</scope>
    <source>
        <strain evidence="6">HyVt-347</strain>
    </source>
</reference>
<evidence type="ECO:0000313" key="7">
    <source>
        <dbReference type="Proteomes" id="UP000885680"/>
    </source>
</evidence>
<keyword evidence="4" id="KW-0472">Membrane</keyword>
<keyword evidence="3" id="KW-1133">Transmembrane helix</keyword>
<evidence type="ECO:0000256" key="3">
    <source>
        <dbReference type="ARBA" id="ARBA00022989"/>
    </source>
</evidence>
<dbReference type="GO" id="GO:0097347">
    <property type="term" value="C:TAM protein secretion complex"/>
    <property type="evidence" value="ECO:0007669"/>
    <property type="project" value="TreeGrafter"/>
</dbReference>
<dbReference type="AlphaFoldDB" id="A0A9C9NET4"/>
<evidence type="ECO:0000256" key="2">
    <source>
        <dbReference type="ARBA" id="ARBA00022692"/>
    </source>
</evidence>